<evidence type="ECO:0000313" key="5">
    <source>
        <dbReference type="Proteomes" id="UP001215598"/>
    </source>
</evidence>
<keyword evidence="1" id="KW-0808">Transferase</keyword>
<dbReference type="GO" id="GO:0061630">
    <property type="term" value="F:ubiquitin protein ligase activity"/>
    <property type="evidence" value="ECO:0007669"/>
    <property type="project" value="UniProtKB-UniRule"/>
</dbReference>
<comment type="pathway">
    <text evidence="1">Protein modification; protein ubiquitination.</text>
</comment>
<comment type="catalytic activity">
    <reaction evidence="1">
        <text>S-ubiquitinyl-[E2 ubiquitin-conjugating enzyme]-L-cysteine + [acceptor protein]-L-lysine = [E2 ubiquitin-conjugating enzyme]-L-cysteine + N(6)-ubiquitinyl-[acceptor protein]-L-lysine.</text>
        <dbReference type="EC" id="2.3.2.27"/>
    </reaction>
</comment>
<evidence type="ECO:0000313" key="4">
    <source>
        <dbReference type="EMBL" id="KAJ7770121.1"/>
    </source>
</evidence>
<dbReference type="AlphaFoldDB" id="A0AAD7JV45"/>
<name>A0AAD7JV45_9AGAR</name>
<keyword evidence="1" id="KW-0833">Ubl conjugation pathway</keyword>
<feature type="region of interest" description="Disordered" evidence="2">
    <location>
        <begin position="1"/>
        <end position="61"/>
    </location>
</feature>
<dbReference type="GO" id="GO:0043023">
    <property type="term" value="F:ribosomal large subunit binding"/>
    <property type="evidence" value="ECO:0007669"/>
    <property type="project" value="TreeGrafter"/>
</dbReference>
<feature type="compositionally biased region" description="Basic and acidic residues" evidence="2">
    <location>
        <begin position="230"/>
        <end position="245"/>
    </location>
</feature>
<feature type="domain" description="E3 ubiquitin-protein ligase listerin N-terminal" evidence="3">
    <location>
        <begin position="74"/>
        <end position="179"/>
    </location>
</feature>
<keyword evidence="1" id="KW-0863">Zinc-finger</keyword>
<evidence type="ECO:0000259" key="3">
    <source>
        <dbReference type="Pfam" id="PF22958"/>
    </source>
</evidence>
<dbReference type="Proteomes" id="UP001215598">
    <property type="component" value="Unassembled WGS sequence"/>
</dbReference>
<evidence type="ECO:0000256" key="2">
    <source>
        <dbReference type="SAM" id="MobiDB-lite"/>
    </source>
</evidence>
<comment type="caution">
    <text evidence="4">The sequence shown here is derived from an EMBL/GenBank/DDBJ whole genome shotgun (WGS) entry which is preliminary data.</text>
</comment>
<proteinExistence type="inferred from homology"/>
<dbReference type="GO" id="GO:1990116">
    <property type="term" value="P:ribosome-associated ubiquitin-dependent protein catabolic process"/>
    <property type="evidence" value="ECO:0007669"/>
    <property type="project" value="UniProtKB-UniRule"/>
</dbReference>
<dbReference type="GO" id="GO:0005829">
    <property type="term" value="C:cytosol"/>
    <property type="evidence" value="ECO:0007669"/>
    <property type="project" value="UniProtKB-UniRule"/>
</dbReference>
<dbReference type="PANTHER" id="PTHR12389:SF0">
    <property type="entry name" value="E3 UBIQUITIN-PROTEIN LIGASE LISTERIN"/>
    <property type="match status" value="1"/>
</dbReference>
<protein>
    <recommendedName>
        <fullName evidence="1">E3 ubiquitin-protein ligase listerin</fullName>
        <ecNumber evidence="1">2.3.2.27</ecNumber>
    </recommendedName>
    <alternativeName>
        <fullName evidence="1">RING-type E3 ubiquitin transferase listerin</fullName>
    </alternativeName>
</protein>
<dbReference type="PANTHER" id="PTHR12389">
    <property type="entry name" value="ZINC FINGER PROTEIN 294"/>
    <property type="match status" value="1"/>
</dbReference>
<organism evidence="4 5">
    <name type="scientific">Mycena metata</name>
    <dbReference type="NCBI Taxonomy" id="1033252"/>
    <lineage>
        <taxon>Eukaryota</taxon>
        <taxon>Fungi</taxon>
        <taxon>Dikarya</taxon>
        <taxon>Basidiomycota</taxon>
        <taxon>Agaricomycotina</taxon>
        <taxon>Agaricomycetes</taxon>
        <taxon>Agaricomycetidae</taxon>
        <taxon>Agaricales</taxon>
        <taxon>Marasmiineae</taxon>
        <taxon>Mycenaceae</taxon>
        <taxon>Mycena</taxon>
    </lineage>
</organism>
<dbReference type="InterPro" id="IPR039795">
    <property type="entry name" value="LTN1/Rkr1"/>
</dbReference>
<feature type="region of interest" description="Disordered" evidence="2">
    <location>
        <begin position="215"/>
        <end position="245"/>
    </location>
</feature>
<sequence length="481" mass="50923">MPPKSSSASSGTRKKHARKAAGPDAGPPPKQEKKDKKKHRSDPPRQKAYIPPVKPTAAPDPIEAHGLAGRVAPELVVVLRSLGKKALVTKVRALEELGANNQDEDTLLAIAPVWLHHLPAHLVHPARRVRLLTAQIHAALLARPLLHPLLIEDAPSLARCAWVLAAHDVDRGVAGVAAAARVPTDAPELLAFLESALLTPDILYAQLNPQPVHLPERAVKARPTGVAPQRSERGKGEEGDESAGDRRARIRIAALGALKWVLESSPTTPLPPFLASPVLWSAVRQHSYSSFHDADDDAFAPPPAQLAALPSWSADVNADAHEDEDEDANAEGEDVYTAYLRASLDPASVSALPLYSDPTTARSSEEGGGQDDEEERDTLPLGRGQPALRRAAWALVPVLLGRSTTSNATATTTASSSSTPATPSTTQQPGSNNNNGALPPALLLTLARALLPAAWAEPDVQTRGALWGAVCVFLRRCSCAG</sequence>
<dbReference type="GO" id="GO:1990112">
    <property type="term" value="C:RQC complex"/>
    <property type="evidence" value="ECO:0007669"/>
    <property type="project" value="UniProtKB-UniRule"/>
</dbReference>
<comment type="similarity">
    <text evidence="1">Belongs to the LTN1 family.</text>
</comment>
<feature type="compositionally biased region" description="Polar residues" evidence="2">
    <location>
        <begin position="1"/>
        <end position="11"/>
    </location>
</feature>
<feature type="region of interest" description="Disordered" evidence="2">
    <location>
        <begin position="406"/>
        <end position="437"/>
    </location>
</feature>
<keyword evidence="5" id="KW-1185">Reference proteome</keyword>
<dbReference type="EMBL" id="JARKIB010000017">
    <property type="protein sequence ID" value="KAJ7770121.1"/>
    <property type="molecule type" value="Genomic_DNA"/>
</dbReference>
<feature type="compositionally biased region" description="Polar residues" evidence="2">
    <location>
        <begin position="427"/>
        <end position="436"/>
    </location>
</feature>
<dbReference type="EC" id="2.3.2.27" evidence="1"/>
<dbReference type="GO" id="GO:0072344">
    <property type="term" value="P:rescue of stalled ribosome"/>
    <property type="evidence" value="ECO:0007669"/>
    <property type="project" value="UniProtKB-UniRule"/>
</dbReference>
<comment type="subunit">
    <text evidence="1">Component of the ribosome quality control complex (RQC).</text>
</comment>
<feature type="compositionally biased region" description="Low complexity" evidence="2">
    <location>
        <begin position="406"/>
        <end position="426"/>
    </location>
</feature>
<evidence type="ECO:0000256" key="1">
    <source>
        <dbReference type="RuleBase" id="RU367090"/>
    </source>
</evidence>
<comment type="function">
    <text evidence="1">E3 ubiquitin-protein ligase. Component of the ribosome quality control complex (RQC), a ribosome-associated complex that mediates ubiquitination and extraction of incompletely synthesized nascent chains for proteasomal degradation.</text>
</comment>
<reference evidence="4" key="1">
    <citation type="submission" date="2023-03" db="EMBL/GenBank/DDBJ databases">
        <title>Massive genome expansion in bonnet fungi (Mycena s.s.) driven by repeated elements and novel gene families across ecological guilds.</title>
        <authorList>
            <consortium name="Lawrence Berkeley National Laboratory"/>
            <person name="Harder C.B."/>
            <person name="Miyauchi S."/>
            <person name="Viragh M."/>
            <person name="Kuo A."/>
            <person name="Thoen E."/>
            <person name="Andreopoulos B."/>
            <person name="Lu D."/>
            <person name="Skrede I."/>
            <person name="Drula E."/>
            <person name="Henrissat B."/>
            <person name="Morin E."/>
            <person name="Kohler A."/>
            <person name="Barry K."/>
            <person name="LaButti K."/>
            <person name="Morin E."/>
            <person name="Salamov A."/>
            <person name="Lipzen A."/>
            <person name="Mereny Z."/>
            <person name="Hegedus B."/>
            <person name="Baldrian P."/>
            <person name="Stursova M."/>
            <person name="Weitz H."/>
            <person name="Taylor A."/>
            <person name="Grigoriev I.V."/>
            <person name="Nagy L.G."/>
            <person name="Martin F."/>
            <person name="Kauserud H."/>
        </authorList>
    </citation>
    <scope>NUCLEOTIDE SEQUENCE</scope>
    <source>
        <strain evidence="4">CBHHK182m</strain>
    </source>
</reference>
<gene>
    <name evidence="4" type="ORF">B0H16DRAFT_239439</name>
</gene>
<accession>A0AAD7JV45</accession>
<keyword evidence="1" id="KW-0862">Zinc</keyword>
<dbReference type="Pfam" id="PF22958">
    <property type="entry name" value="Ltn1_1st"/>
    <property type="match status" value="1"/>
</dbReference>
<dbReference type="InterPro" id="IPR054476">
    <property type="entry name" value="Ltn1_N"/>
</dbReference>
<keyword evidence="1" id="KW-0479">Metal-binding</keyword>
<dbReference type="GO" id="GO:0008270">
    <property type="term" value="F:zinc ion binding"/>
    <property type="evidence" value="ECO:0007669"/>
    <property type="project" value="UniProtKB-KW"/>
</dbReference>
<feature type="region of interest" description="Disordered" evidence="2">
    <location>
        <begin position="351"/>
        <end position="384"/>
    </location>
</feature>